<dbReference type="GO" id="GO:0016787">
    <property type="term" value="F:hydrolase activity"/>
    <property type="evidence" value="ECO:0007669"/>
    <property type="project" value="UniProtKB-KW"/>
</dbReference>
<dbReference type="SUPFAM" id="SSF50891">
    <property type="entry name" value="Cyclophilin-like"/>
    <property type="match status" value="1"/>
</dbReference>
<dbReference type="NCBIfam" id="TIGR00370">
    <property type="entry name" value="5-oxoprolinase subunit PxpB"/>
    <property type="match status" value="1"/>
</dbReference>
<dbReference type="InterPro" id="IPR003833">
    <property type="entry name" value="CT_C_D"/>
</dbReference>
<evidence type="ECO:0000259" key="4">
    <source>
        <dbReference type="SMART" id="SM00796"/>
    </source>
</evidence>
<accession>A0A1G6KVL2</accession>
<dbReference type="SUPFAM" id="SSF160467">
    <property type="entry name" value="PH0987 N-terminal domain-like"/>
    <property type="match status" value="1"/>
</dbReference>
<gene>
    <name evidence="5" type="ORF">SAMN05421663_102160</name>
</gene>
<keyword evidence="1" id="KW-0547">Nucleotide-binding</keyword>
<dbReference type="PANTHER" id="PTHR34698:SF2">
    <property type="entry name" value="5-OXOPROLINASE SUBUNIT B"/>
    <property type="match status" value="1"/>
</dbReference>
<dbReference type="Gene3D" id="3.30.1360.40">
    <property type="match status" value="1"/>
</dbReference>
<reference evidence="6" key="1">
    <citation type="submission" date="2016-10" db="EMBL/GenBank/DDBJ databases">
        <authorList>
            <person name="Varghese N."/>
            <person name="Submissions S."/>
        </authorList>
    </citation>
    <scope>NUCLEOTIDE SEQUENCE [LARGE SCALE GENOMIC DNA]</scope>
    <source>
        <strain evidence="6">DSM 21620</strain>
    </source>
</reference>
<dbReference type="InterPro" id="IPR010016">
    <property type="entry name" value="PxpB"/>
</dbReference>
<dbReference type="STRING" id="361279.SAMN05421663_102160"/>
<name>A0A1G6KVL2_9BACI</name>
<dbReference type="OrthoDB" id="9778567at2"/>
<dbReference type="EMBL" id="FMZB01000002">
    <property type="protein sequence ID" value="SDC35142.1"/>
    <property type="molecule type" value="Genomic_DNA"/>
</dbReference>
<keyword evidence="6" id="KW-1185">Reference proteome</keyword>
<evidence type="ECO:0000256" key="1">
    <source>
        <dbReference type="ARBA" id="ARBA00022741"/>
    </source>
</evidence>
<protein>
    <submittedName>
        <fullName evidence="5">Inhibitor of KinA</fullName>
    </submittedName>
</protein>
<keyword evidence="3" id="KW-0067">ATP-binding</keyword>
<evidence type="ECO:0000313" key="5">
    <source>
        <dbReference type="EMBL" id="SDC35142.1"/>
    </source>
</evidence>
<dbReference type="GO" id="GO:0005524">
    <property type="term" value="F:ATP binding"/>
    <property type="evidence" value="ECO:0007669"/>
    <property type="project" value="UniProtKB-KW"/>
</dbReference>
<dbReference type="Pfam" id="PF02682">
    <property type="entry name" value="CT_C_D"/>
    <property type="match status" value="1"/>
</dbReference>
<dbReference type="SMART" id="SM00796">
    <property type="entry name" value="AHS1"/>
    <property type="match status" value="1"/>
</dbReference>
<dbReference type="InterPro" id="IPR029000">
    <property type="entry name" value="Cyclophilin-like_dom_sf"/>
</dbReference>
<keyword evidence="2" id="KW-0378">Hydrolase</keyword>
<sequence>MKLTYHPLGDTGIQLVFGQTISAETNQEIRMFAELLKQEQIEGIIEWVPAYTTLSIFYRPDKIRYQALLEQLERLYENIQGGVADAASLVYEIPTYYGGETGPDLNFVADHNRLSADEVIRIHSSQDYLIYMMGFVPGFPYLGGMPEEIATPRRSDPRPKIAAGSVGIAGSQTGVYPLETPGGWQIIGQTPVRLYDPESEQPILLASGHYLRFVPISKKEYDDIAEAVRLGEYKINSSKK</sequence>
<dbReference type="Proteomes" id="UP000198666">
    <property type="component" value="Unassembled WGS sequence"/>
</dbReference>
<dbReference type="PANTHER" id="PTHR34698">
    <property type="entry name" value="5-OXOPROLINASE SUBUNIT B"/>
    <property type="match status" value="1"/>
</dbReference>
<dbReference type="RefSeq" id="WP_093726020.1">
    <property type="nucleotide sequence ID" value="NZ_FMZB01000002.1"/>
</dbReference>
<feature type="domain" description="Carboxyltransferase" evidence="4">
    <location>
        <begin position="3"/>
        <end position="205"/>
    </location>
</feature>
<evidence type="ECO:0000256" key="2">
    <source>
        <dbReference type="ARBA" id="ARBA00022801"/>
    </source>
</evidence>
<dbReference type="AlphaFoldDB" id="A0A1G6KVL2"/>
<proteinExistence type="predicted"/>
<evidence type="ECO:0000256" key="3">
    <source>
        <dbReference type="ARBA" id="ARBA00022840"/>
    </source>
</evidence>
<organism evidence="5 6">
    <name type="scientific">Terribacillus halophilus</name>
    <dbReference type="NCBI Taxonomy" id="361279"/>
    <lineage>
        <taxon>Bacteria</taxon>
        <taxon>Bacillati</taxon>
        <taxon>Bacillota</taxon>
        <taxon>Bacilli</taxon>
        <taxon>Bacillales</taxon>
        <taxon>Bacillaceae</taxon>
        <taxon>Terribacillus</taxon>
    </lineage>
</organism>
<dbReference type="Gene3D" id="2.40.100.10">
    <property type="entry name" value="Cyclophilin-like"/>
    <property type="match status" value="1"/>
</dbReference>
<evidence type="ECO:0000313" key="6">
    <source>
        <dbReference type="Proteomes" id="UP000198666"/>
    </source>
</evidence>